<dbReference type="FunCoup" id="A0A6J2VY07">
    <property type="interactions" value="319"/>
</dbReference>
<dbReference type="PROSITE" id="PS50141">
    <property type="entry name" value="A_DEAMIN_EDITASE"/>
    <property type="match status" value="1"/>
</dbReference>
<reference evidence="4" key="1">
    <citation type="submission" date="2025-08" db="UniProtKB">
        <authorList>
            <consortium name="RefSeq"/>
        </authorList>
    </citation>
    <scope>IDENTIFICATION</scope>
</reference>
<dbReference type="AlphaFoldDB" id="A0A6J2VY07"/>
<dbReference type="GO" id="GO:0005737">
    <property type="term" value="C:cytoplasm"/>
    <property type="evidence" value="ECO:0007669"/>
    <property type="project" value="TreeGrafter"/>
</dbReference>
<dbReference type="CTD" id="161931"/>
<feature type="region of interest" description="Disordered" evidence="1">
    <location>
        <begin position="33"/>
        <end position="89"/>
    </location>
</feature>
<evidence type="ECO:0000259" key="2">
    <source>
        <dbReference type="PROSITE" id="PS50141"/>
    </source>
</evidence>
<sequence length="523" mass="58109">MADQESNGESKRLPRMAASLMLRCSELEATFSRANHTPSPPCHHFKDAPENGRGGRSKSTAFLSPVLTEETMSPRKETPRAQSPDHMSLEPPALMEEAEEDTEEDCCEQYSLKSLDCSTEEENSLLGQGDMLETSPKRDKKTGVRFTDWHKNRMATVCSEQFDRLLRECPEYQGAKSCLAAFVLEREVIDTGGQCCELYEVVAMGTGQNCCSGWLCFTGSVVHDCHAIVIARRALKRYLYKQLLLYYSSDPKCTQLSIFECSSDSQLLHLKPKLYLHLYTNQTPKGAAQCIIMRSQSSSYPSLKLQCYTKGSLIPATFLPPSIWAARICCMSDSAKLTRWTVIGVQGALLSHFIQPVYITSLTLGDSRNYSGKVADTINKRLGTGFEKDLPPAYRPTSIFFLNGESAGPSVSSTQYKDLSINWCFGDSSIEILDSTTGLAINSSPFVSGPGFSSRLCKRALYFSFRKVAVQAEQEALLTFSTYRKAKMAACDYQKAKSVVSQQFLTNSAGPWNSKQLVDSFCR</sequence>
<dbReference type="PANTHER" id="PTHR10910:SF106">
    <property type="entry name" value="ADENOSINE DEAMINASE DOMAIN-CONTAINING PROTEIN 2"/>
    <property type="match status" value="1"/>
</dbReference>
<keyword evidence="3" id="KW-1185">Reference proteome</keyword>
<dbReference type="GO" id="GO:0005730">
    <property type="term" value="C:nucleolus"/>
    <property type="evidence" value="ECO:0007669"/>
    <property type="project" value="TreeGrafter"/>
</dbReference>
<evidence type="ECO:0000313" key="4">
    <source>
        <dbReference type="RefSeq" id="XP_030636818.1"/>
    </source>
</evidence>
<dbReference type="PANTHER" id="PTHR10910">
    <property type="entry name" value="EUKARYOTE SPECIFIC DSRNA BINDING PROTEIN"/>
    <property type="match status" value="1"/>
</dbReference>
<proteinExistence type="predicted"/>
<dbReference type="OrthoDB" id="10268011at2759"/>
<dbReference type="GO" id="GO:0006396">
    <property type="term" value="P:RNA processing"/>
    <property type="evidence" value="ECO:0007669"/>
    <property type="project" value="InterPro"/>
</dbReference>
<dbReference type="Proteomes" id="UP000504632">
    <property type="component" value="Chromosome 7"/>
</dbReference>
<dbReference type="SMART" id="SM00552">
    <property type="entry name" value="ADEAMc"/>
    <property type="match status" value="1"/>
</dbReference>
<dbReference type="InParanoid" id="A0A6J2VY07"/>
<dbReference type="InterPro" id="IPR002466">
    <property type="entry name" value="A_deamin"/>
</dbReference>
<dbReference type="Pfam" id="PF02137">
    <property type="entry name" value="A_deamin"/>
    <property type="match status" value="1"/>
</dbReference>
<evidence type="ECO:0000313" key="3">
    <source>
        <dbReference type="Proteomes" id="UP000504632"/>
    </source>
</evidence>
<evidence type="ECO:0000256" key="1">
    <source>
        <dbReference type="SAM" id="MobiDB-lite"/>
    </source>
</evidence>
<dbReference type="GO" id="GO:0003726">
    <property type="term" value="F:double-stranded RNA adenosine deaminase activity"/>
    <property type="evidence" value="ECO:0007669"/>
    <property type="project" value="TreeGrafter"/>
</dbReference>
<organism evidence="3 4">
    <name type="scientific">Chanos chanos</name>
    <name type="common">Milkfish</name>
    <name type="synonym">Mugil chanos</name>
    <dbReference type="NCBI Taxonomy" id="29144"/>
    <lineage>
        <taxon>Eukaryota</taxon>
        <taxon>Metazoa</taxon>
        <taxon>Chordata</taxon>
        <taxon>Craniata</taxon>
        <taxon>Vertebrata</taxon>
        <taxon>Euteleostomi</taxon>
        <taxon>Actinopterygii</taxon>
        <taxon>Neopterygii</taxon>
        <taxon>Teleostei</taxon>
        <taxon>Ostariophysi</taxon>
        <taxon>Gonorynchiformes</taxon>
        <taxon>Chanidae</taxon>
        <taxon>Chanos</taxon>
    </lineage>
</organism>
<accession>A0A6J2VY07</accession>
<dbReference type="GeneID" id="115817627"/>
<dbReference type="RefSeq" id="XP_030636818.1">
    <property type="nucleotide sequence ID" value="XM_030780958.1"/>
</dbReference>
<dbReference type="GO" id="GO:0003725">
    <property type="term" value="F:double-stranded RNA binding"/>
    <property type="evidence" value="ECO:0007669"/>
    <property type="project" value="TreeGrafter"/>
</dbReference>
<dbReference type="GO" id="GO:0008251">
    <property type="term" value="F:tRNA-specific adenosine deaminase activity"/>
    <property type="evidence" value="ECO:0007669"/>
    <property type="project" value="TreeGrafter"/>
</dbReference>
<protein>
    <submittedName>
        <fullName evidence="4">Adenosine deaminase domain-containing protein 2</fullName>
    </submittedName>
</protein>
<feature type="domain" description="A to I editase" evidence="2">
    <location>
        <begin position="203"/>
        <end position="515"/>
    </location>
</feature>
<name>A0A6J2VY07_CHACN</name>
<dbReference type="GO" id="GO:0006382">
    <property type="term" value="P:adenosine to inosine editing"/>
    <property type="evidence" value="ECO:0007669"/>
    <property type="project" value="TreeGrafter"/>
</dbReference>
<gene>
    <name evidence="4" type="primary">adad2</name>
</gene>